<evidence type="ECO:0000313" key="2">
    <source>
        <dbReference type="Proteomes" id="UP000254640"/>
    </source>
</evidence>
<proteinExistence type="predicted"/>
<organism evidence="1 2">
    <name type="scientific">Enterobacter agglomerans</name>
    <name type="common">Erwinia herbicola</name>
    <name type="synonym">Pantoea agglomerans</name>
    <dbReference type="NCBI Taxonomy" id="549"/>
    <lineage>
        <taxon>Bacteria</taxon>
        <taxon>Pseudomonadati</taxon>
        <taxon>Pseudomonadota</taxon>
        <taxon>Gammaproteobacteria</taxon>
        <taxon>Enterobacterales</taxon>
        <taxon>Erwiniaceae</taxon>
        <taxon>Pantoea</taxon>
        <taxon>Pantoea agglomerans group</taxon>
    </lineage>
</organism>
<keyword evidence="2" id="KW-1185">Reference proteome</keyword>
<accession>A0A379ANG9</accession>
<name>A0A379ANG9_ENTAG</name>
<dbReference type="Proteomes" id="UP000254640">
    <property type="component" value="Unassembled WGS sequence"/>
</dbReference>
<reference evidence="1 2" key="1">
    <citation type="submission" date="2018-06" db="EMBL/GenBank/DDBJ databases">
        <authorList>
            <consortium name="Pathogen Informatics"/>
            <person name="Doyle S."/>
        </authorList>
    </citation>
    <scope>NUCLEOTIDE SEQUENCE [LARGE SCALE GENOMIC DNA]</scope>
    <source>
        <strain evidence="1 2">NCTC9381</strain>
    </source>
</reference>
<evidence type="ECO:0000313" key="1">
    <source>
        <dbReference type="EMBL" id="SUB19159.1"/>
    </source>
</evidence>
<protein>
    <submittedName>
        <fullName evidence="1">Uncharacterized protein</fullName>
    </submittedName>
</protein>
<gene>
    <name evidence="1" type="ORF">NCTC9381_05159</name>
</gene>
<dbReference type="EMBL" id="UGSO01000001">
    <property type="protein sequence ID" value="SUB19159.1"/>
    <property type="molecule type" value="Genomic_DNA"/>
</dbReference>
<sequence>MLRAESVRPATVAELQPVVAPTATHSEPGRFGALFRSREINLPKETLLKPLLEEDCAMPLVCVCSPKGVWGKPRWRRIWAWESGAFR</sequence>
<dbReference type="AlphaFoldDB" id="A0A379ANG9"/>